<dbReference type="EMBL" id="VCIA01000001">
    <property type="protein sequence ID" value="TMN23168.1"/>
    <property type="molecule type" value="Genomic_DNA"/>
</dbReference>
<protein>
    <submittedName>
        <fullName evidence="2">Gluconate 2-dehydrogenase subunit 3 family protein</fullName>
    </submittedName>
</protein>
<dbReference type="PROSITE" id="PS51318">
    <property type="entry name" value="TAT"/>
    <property type="match status" value="1"/>
</dbReference>
<dbReference type="AlphaFoldDB" id="A0A5S3QND1"/>
<evidence type="ECO:0000256" key="1">
    <source>
        <dbReference type="SAM" id="MobiDB-lite"/>
    </source>
</evidence>
<dbReference type="Proteomes" id="UP000306980">
    <property type="component" value="Unassembled WGS sequence"/>
</dbReference>
<dbReference type="InterPro" id="IPR027056">
    <property type="entry name" value="Gluconate_2DH_su3"/>
</dbReference>
<proteinExistence type="predicted"/>
<evidence type="ECO:0000313" key="2">
    <source>
        <dbReference type="EMBL" id="TMN23168.1"/>
    </source>
</evidence>
<accession>A0A5S3QND1</accession>
<sequence>MTDKRSDDDKNLDEDGLSRRRFIKNTGMVAGGVVGGSLLGGLLTSQFQTDEETKTDKKQETSSDLQDARMFFNQNDFKVLQAATERIFPEDDNGPGAIGLGVPYFIDKQLAGSWGTNAKDYRERPFLKFNQVENMQQKDSENLPPNPQGAQGEDQKTNTENQRHQSRLNRREIFLNGLRKMNQLSQERFNTTFDEASEEQQIEILQDFESGKVKLKGVAAENFFILLRVATLEGAYSDPLYGGNKNMDGWKMKEFPGAQPAYTNKISQDEFAKIKPISLTDYQG</sequence>
<dbReference type="OrthoDB" id="8400810at2"/>
<reference evidence="2 3" key="1">
    <citation type="submission" date="2019-05" db="EMBL/GenBank/DDBJ databases">
        <title>Genomic analysis of Lentibacillus sp. NKC220-2.</title>
        <authorList>
            <person name="Oh Y.J."/>
        </authorList>
    </citation>
    <scope>NUCLEOTIDE SEQUENCE [LARGE SCALE GENOMIC DNA]</scope>
    <source>
        <strain evidence="2 3">NKC220-2</strain>
    </source>
</reference>
<dbReference type="RefSeq" id="WP_138604061.1">
    <property type="nucleotide sequence ID" value="NZ_VCIA01000001.1"/>
</dbReference>
<name>A0A5S3QND1_9BACI</name>
<organism evidence="2 3">
    <name type="scientific">Lentibacillus cibarius</name>
    <dbReference type="NCBI Taxonomy" id="2583219"/>
    <lineage>
        <taxon>Bacteria</taxon>
        <taxon>Bacillati</taxon>
        <taxon>Bacillota</taxon>
        <taxon>Bacilli</taxon>
        <taxon>Bacillales</taxon>
        <taxon>Bacillaceae</taxon>
        <taxon>Lentibacillus</taxon>
    </lineage>
</organism>
<feature type="compositionally biased region" description="Basic and acidic residues" evidence="1">
    <location>
        <begin position="153"/>
        <end position="166"/>
    </location>
</feature>
<feature type="region of interest" description="Disordered" evidence="1">
    <location>
        <begin position="136"/>
        <end position="166"/>
    </location>
</feature>
<dbReference type="InterPro" id="IPR006311">
    <property type="entry name" value="TAT_signal"/>
</dbReference>
<evidence type="ECO:0000313" key="3">
    <source>
        <dbReference type="Proteomes" id="UP000306980"/>
    </source>
</evidence>
<dbReference type="NCBIfam" id="TIGR01409">
    <property type="entry name" value="TAT_signal_seq"/>
    <property type="match status" value="1"/>
</dbReference>
<dbReference type="InterPro" id="IPR019546">
    <property type="entry name" value="TAT_signal_bac_arc"/>
</dbReference>
<gene>
    <name evidence="2" type="ORF">FFL34_14530</name>
</gene>
<comment type="caution">
    <text evidence="2">The sequence shown here is derived from an EMBL/GenBank/DDBJ whole genome shotgun (WGS) entry which is preliminary data.</text>
</comment>
<dbReference type="Pfam" id="PF13618">
    <property type="entry name" value="Gluconate_2-dh3"/>
    <property type="match status" value="1"/>
</dbReference>